<feature type="region of interest" description="Disordered" evidence="1">
    <location>
        <begin position="1"/>
        <end position="57"/>
    </location>
</feature>
<dbReference type="Proteomes" id="UP000075885">
    <property type="component" value="Unassembled WGS sequence"/>
</dbReference>
<reference evidence="2" key="2">
    <citation type="submission" date="2020-05" db="UniProtKB">
        <authorList>
            <consortium name="EnsemblMetazoa"/>
        </authorList>
    </citation>
    <scope>IDENTIFICATION</scope>
    <source>
        <strain evidence="2">Epiroticus2</strain>
    </source>
</reference>
<name>A0A182PR11_9DIPT</name>
<dbReference type="AlphaFoldDB" id="A0A182PR11"/>
<dbReference type="VEuPathDB" id="VectorBase:AEPI009392"/>
<accession>A0A182PR11</accession>
<protein>
    <submittedName>
        <fullName evidence="2">Uncharacterized protein</fullName>
    </submittedName>
</protein>
<dbReference type="EnsemblMetazoa" id="AEPI009392-RA">
    <property type="protein sequence ID" value="AEPI009392-PA"/>
    <property type="gene ID" value="AEPI009392"/>
</dbReference>
<reference evidence="3" key="1">
    <citation type="submission" date="2013-03" db="EMBL/GenBank/DDBJ databases">
        <title>The Genome Sequence of Anopheles epiroticus epiroticus2.</title>
        <authorList>
            <consortium name="The Broad Institute Genomics Platform"/>
            <person name="Neafsey D.E."/>
            <person name="Howell P."/>
            <person name="Walker B."/>
            <person name="Young S.K."/>
            <person name="Zeng Q."/>
            <person name="Gargeya S."/>
            <person name="Fitzgerald M."/>
            <person name="Haas B."/>
            <person name="Abouelleil A."/>
            <person name="Allen A.W."/>
            <person name="Alvarado L."/>
            <person name="Arachchi H.M."/>
            <person name="Berlin A.M."/>
            <person name="Chapman S.B."/>
            <person name="Gainer-Dewar J."/>
            <person name="Goldberg J."/>
            <person name="Griggs A."/>
            <person name="Gujja S."/>
            <person name="Hansen M."/>
            <person name="Howarth C."/>
            <person name="Imamovic A."/>
            <person name="Ireland A."/>
            <person name="Larimer J."/>
            <person name="McCowan C."/>
            <person name="Murphy C."/>
            <person name="Pearson M."/>
            <person name="Poon T.W."/>
            <person name="Priest M."/>
            <person name="Roberts A."/>
            <person name="Saif S."/>
            <person name="Shea T."/>
            <person name="Sisk P."/>
            <person name="Sykes S."/>
            <person name="Wortman J."/>
            <person name="Nusbaum C."/>
            <person name="Birren B."/>
        </authorList>
    </citation>
    <scope>NUCLEOTIDE SEQUENCE [LARGE SCALE GENOMIC DNA]</scope>
    <source>
        <strain evidence="3">Epiroticus2</strain>
    </source>
</reference>
<evidence type="ECO:0000313" key="3">
    <source>
        <dbReference type="Proteomes" id="UP000075885"/>
    </source>
</evidence>
<organism evidence="2 3">
    <name type="scientific">Anopheles epiroticus</name>
    <dbReference type="NCBI Taxonomy" id="199890"/>
    <lineage>
        <taxon>Eukaryota</taxon>
        <taxon>Metazoa</taxon>
        <taxon>Ecdysozoa</taxon>
        <taxon>Arthropoda</taxon>
        <taxon>Hexapoda</taxon>
        <taxon>Insecta</taxon>
        <taxon>Pterygota</taxon>
        <taxon>Neoptera</taxon>
        <taxon>Endopterygota</taxon>
        <taxon>Diptera</taxon>
        <taxon>Nematocera</taxon>
        <taxon>Culicoidea</taxon>
        <taxon>Culicidae</taxon>
        <taxon>Anophelinae</taxon>
        <taxon>Anopheles</taxon>
    </lineage>
</organism>
<dbReference type="STRING" id="199890.A0A182PR11"/>
<feature type="compositionally biased region" description="Gly residues" evidence="1">
    <location>
        <begin position="14"/>
        <end position="41"/>
    </location>
</feature>
<feature type="compositionally biased region" description="Low complexity" evidence="1">
    <location>
        <begin position="42"/>
        <end position="52"/>
    </location>
</feature>
<keyword evidence="3" id="KW-1185">Reference proteome</keyword>
<evidence type="ECO:0000313" key="2">
    <source>
        <dbReference type="EnsemblMetazoa" id="AEPI009392-PA"/>
    </source>
</evidence>
<evidence type="ECO:0000256" key="1">
    <source>
        <dbReference type="SAM" id="MobiDB-lite"/>
    </source>
</evidence>
<sequence length="133" mass="13098">MADDSSGKSTVADGGTGAGSSSNNGGGGGGGGEGGNGGGGSPSSADGSSASARKPLSVARLKEKGKKMAAAHIHRELAVNGKSESLIRLMDDLLLPESPISLSENIEWCRWLIAGGRTPAEFASIGKLACGSK</sequence>
<proteinExistence type="predicted"/>